<evidence type="ECO:0000256" key="6">
    <source>
        <dbReference type="ARBA" id="ARBA00023004"/>
    </source>
</evidence>
<keyword evidence="6" id="KW-0408">Iron</keyword>
<evidence type="ECO:0000256" key="5">
    <source>
        <dbReference type="ARBA" id="ARBA00023002"/>
    </source>
</evidence>
<dbReference type="CDD" id="cd00250">
    <property type="entry name" value="CAS_like"/>
    <property type="match status" value="1"/>
</dbReference>
<gene>
    <name evidence="9" type="ORF">BDY17DRAFT_301917</name>
</gene>
<dbReference type="AlphaFoldDB" id="A0A6A6PKH8"/>
<keyword evidence="3" id="KW-0479">Metal-binding</keyword>
<dbReference type="EMBL" id="MU001639">
    <property type="protein sequence ID" value="KAF2480512.1"/>
    <property type="molecule type" value="Genomic_DNA"/>
</dbReference>
<protein>
    <recommendedName>
        <fullName evidence="8">TauD/TfdA-like domain-containing protein</fullName>
    </recommendedName>
</protein>
<evidence type="ECO:0000256" key="7">
    <source>
        <dbReference type="SAM" id="MobiDB-lite"/>
    </source>
</evidence>
<organism evidence="9 10">
    <name type="scientific">Neohortaea acidophila</name>
    <dbReference type="NCBI Taxonomy" id="245834"/>
    <lineage>
        <taxon>Eukaryota</taxon>
        <taxon>Fungi</taxon>
        <taxon>Dikarya</taxon>
        <taxon>Ascomycota</taxon>
        <taxon>Pezizomycotina</taxon>
        <taxon>Dothideomycetes</taxon>
        <taxon>Dothideomycetidae</taxon>
        <taxon>Mycosphaerellales</taxon>
        <taxon>Teratosphaeriaceae</taxon>
        <taxon>Neohortaea</taxon>
    </lineage>
</organism>
<dbReference type="GO" id="GO:0046872">
    <property type="term" value="F:metal ion binding"/>
    <property type="evidence" value="ECO:0007669"/>
    <property type="project" value="UniProtKB-KW"/>
</dbReference>
<dbReference type="PANTHER" id="PTHR10696">
    <property type="entry name" value="GAMMA-BUTYROBETAINE HYDROXYLASE-RELATED"/>
    <property type="match status" value="1"/>
</dbReference>
<dbReference type="OrthoDB" id="406634at2759"/>
<feature type="domain" description="TauD/TfdA-like" evidence="8">
    <location>
        <begin position="228"/>
        <end position="519"/>
    </location>
</feature>
<feature type="region of interest" description="Disordered" evidence="7">
    <location>
        <begin position="60"/>
        <end position="115"/>
    </location>
</feature>
<dbReference type="PANTHER" id="PTHR10696:SF25">
    <property type="entry name" value="OXIDOREDUCTASE AIM17-RELATED"/>
    <property type="match status" value="1"/>
</dbReference>
<name>A0A6A6PKH8_9PEZI</name>
<dbReference type="GO" id="GO:0005739">
    <property type="term" value="C:mitochondrion"/>
    <property type="evidence" value="ECO:0007669"/>
    <property type="project" value="TreeGrafter"/>
</dbReference>
<evidence type="ECO:0000313" key="9">
    <source>
        <dbReference type="EMBL" id="KAF2480512.1"/>
    </source>
</evidence>
<evidence type="ECO:0000256" key="1">
    <source>
        <dbReference type="ARBA" id="ARBA00001954"/>
    </source>
</evidence>
<dbReference type="Proteomes" id="UP000799767">
    <property type="component" value="Unassembled WGS sequence"/>
</dbReference>
<dbReference type="InterPro" id="IPR050411">
    <property type="entry name" value="AlphaKG_dependent_hydroxylases"/>
</dbReference>
<evidence type="ECO:0000313" key="10">
    <source>
        <dbReference type="Proteomes" id="UP000799767"/>
    </source>
</evidence>
<dbReference type="InterPro" id="IPR038492">
    <property type="entry name" value="GBBH-like_N_sf"/>
</dbReference>
<dbReference type="Gene3D" id="3.60.130.10">
    <property type="entry name" value="Clavaminate synthase-like"/>
    <property type="match status" value="1"/>
</dbReference>
<evidence type="ECO:0000256" key="3">
    <source>
        <dbReference type="ARBA" id="ARBA00022723"/>
    </source>
</evidence>
<evidence type="ECO:0000259" key="8">
    <source>
        <dbReference type="Pfam" id="PF02668"/>
    </source>
</evidence>
<keyword evidence="5" id="KW-0560">Oxidoreductase</keyword>
<keyword evidence="4" id="KW-0223">Dioxygenase</keyword>
<evidence type="ECO:0000256" key="2">
    <source>
        <dbReference type="ARBA" id="ARBA00008654"/>
    </source>
</evidence>
<dbReference type="GO" id="GO:0051213">
    <property type="term" value="F:dioxygenase activity"/>
    <property type="evidence" value="ECO:0007669"/>
    <property type="project" value="UniProtKB-KW"/>
</dbReference>
<reference evidence="9" key="1">
    <citation type="journal article" date="2020" name="Stud. Mycol.">
        <title>101 Dothideomycetes genomes: a test case for predicting lifestyles and emergence of pathogens.</title>
        <authorList>
            <person name="Haridas S."/>
            <person name="Albert R."/>
            <person name="Binder M."/>
            <person name="Bloem J."/>
            <person name="Labutti K."/>
            <person name="Salamov A."/>
            <person name="Andreopoulos B."/>
            <person name="Baker S."/>
            <person name="Barry K."/>
            <person name="Bills G."/>
            <person name="Bluhm B."/>
            <person name="Cannon C."/>
            <person name="Castanera R."/>
            <person name="Culley D."/>
            <person name="Daum C."/>
            <person name="Ezra D."/>
            <person name="Gonzalez J."/>
            <person name="Henrissat B."/>
            <person name="Kuo A."/>
            <person name="Liang C."/>
            <person name="Lipzen A."/>
            <person name="Lutzoni F."/>
            <person name="Magnuson J."/>
            <person name="Mondo S."/>
            <person name="Nolan M."/>
            <person name="Ohm R."/>
            <person name="Pangilinan J."/>
            <person name="Park H.-J."/>
            <person name="Ramirez L."/>
            <person name="Alfaro M."/>
            <person name="Sun H."/>
            <person name="Tritt A."/>
            <person name="Yoshinaga Y."/>
            <person name="Zwiers L.-H."/>
            <person name="Turgeon B."/>
            <person name="Goodwin S."/>
            <person name="Spatafora J."/>
            <person name="Crous P."/>
            <person name="Grigoriev I."/>
        </authorList>
    </citation>
    <scope>NUCLEOTIDE SEQUENCE</scope>
    <source>
        <strain evidence="9">CBS 113389</strain>
    </source>
</reference>
<accession>A0A6A6PKH8</accession>
<sequence>MFGRVKSSIRRVDSPKTINTHRVAARTFAANGHALKDADSAQPPATAPDEQPAIVRKVAGSLRSPLIRKSDAPPVTPAARALQAKRSQSQPAKKKPKAPSSQPVRASTKPEPVEPQSKYAQISLAIDKEQHLFSALLLRDLCQCSACVDPSTKQKSFSTTDIPTSISARAVSLNENGASILWNQDIPGFDRGHITELSSLLLRNLASHSTPEVPYTPAPRTVWDAASFEQVQDIDYEAYMNDDAVLHSALQQLHTHGLLFLQNVPDSPDSVSIIGERIGPLKNTFYGYTWDVRSVPDAKNVAYTSQHLGFHMDLLYMQQPPHLQLLHCIRSSAQGGASLFTDSYKAARDLYATDFKAFDVLARMDTHFHYNHPASNLYSHRRPVLELQKLRLGASDYKTLSAFEGAWNFAAQRNPTLGSFDILRLLDSVAWSPPFQGPFLPRAAPIAGIQAQRAVGDKIEVWHQAAQKFSALIHRPKEIYERLMRPGECVVFDNRRVLHARKAFVPGDAGSERWLRGAYLDRDPYLSKLRVLERRFGDVRGVKAAAAVDGEARAPQRVQLDDSQFREHVW</sequence>
<dbReference type="InterPro" id="IPR003819">
    <property type="entry name" value="TauD/TfdA-like"/>
</dbReference>
<comment type="similarity">
    <text evidence="2">Belongs to the gamma-BBH/TMLD family.</text>
</comment>
<dbReference type="GO" id="GO:0045329">
    <property type="term" value="P:carnitine biosynthetic process"/>
    <property type="evidence" value="ECO:0007669"/>
    <property type="project" value="TreeGrafter"/>
</dbReference>
<evidence type="ECO:0000256" key="4">
    <source>
        <dbReference type="ARBA" id="ARBA00022964"/>
    </source>
</evidence>
<comment type="cofactor">
    <cofactor evidence="1">
        <name>Fe(2+)</name>
        <dbReference type="ChEBI" id="CHEBI:29033"/>
    </cofactor>
</comment>
<dbReference type="RefSeq" id="XP_033587082.1">
    <property type="nucleotide sequence ID" value="XM_033734324.1"/>
</dbReference>
<dbReference type="Gene3D" id="3.30.2020.30">
    <property type="match status" value="1"/>
</dbReference>
<proteinExistence type="inferred from homology"/>
<keyword evidence="10" id="KW-1185">Reference proteome</keyword>
<dbReference type="SUPFAM" id="SSF51197">
    <property type="entry name" value="Clavaminate synthase-like"/>
    <property type="match status" value="1"/>
</dbReference>
<dbReference type="InterPro" id="IPR042098">
    <property type="entry name" value="TauD-like_sf"/>
</dbReference>
<dbReference type="GeneID" id="54475326"/>
<dbReference type="Pfam" id="PF02668">
    <property type="entry name" value="TauD"/>
    <property type="match status" value="1"/>
</dbReference>